<dbReference type="GeneID" id="29420070"/>
<dbReference type="PANTHER" id="PTHR13943:SF77">
    <property type="entry name" value="LRAT DOMAIN-CONTAINING PROTEIN"/>
    <property type="match status" value="1"/>
</dbReference>
<keyword evidence="3" id="KW-0443">Lipid metabolism</keyword>
<dbReference type="InterPro" id="IPR007053">
    <property type="entry name" value="LRAT_dom"/>
</dbReference>
<evidence type="ECO:0000313" key="6">
    <source>
        <dbReference type="Proteomes" id="UP000019482"/>
    </source>
</evidence>
<dbReference type="OrthoDB" id="9812095at2"/>
<dbReference type="GO" id="GO:0016410">
    <property type="term" value="F:N-acyltransferase activity"/>
    <property type="evidence" value="ECO:0007669"/>
    <property type="project" value="TreeGrafter"/>
</dbReference>
<dbReference type="Proteomes" id="UP000019482">
    <property type="component" value="Unassembled WGS sequence"/>
</dbReference>
<dbReference type="PROSITE" id="PS51934">
    <property type="entry name" value="LRAT"/>
    <property type="match status" value="1"/>
</dbReference>
<dbReference type="GO" id="GO:0070292">
    <property type="term" value="P:N-acylphosphatidylethanolamine metabolic process"/>
    <property type="evidence" value="ECO:0007669"/>
    <property type="project" value="TreeGrafter"/>
</dbReference>
<dbReference type="AlphaFoldDB" id="W6N3M6"/>
<gene>
    <name evidence="5" type="ORF">CTDIVETGP_0605</name>
</gene>
<dbReference type="EMBL" id="CBXI010000008">
    <property type="protein sequence ID" value="CDL90535.1"/>
    <property type="molecule type" value="Genomic_DNA"/>
</dbReference>
<evidence type="ECO:0000313" key="5">
    <source>
        <dbReference type="EMBL" id="CDL90535.1"/>
    </source>
</evidence>
<dbReference type="RefSeq" id="WP_017750439.1">
    <property type="nucleotide sequence ID" value="NZ_CBXI010000008.1"/>
</dbReference>
<evidence type="ECO:0000256" key="3">
    <source>
        <dbReference type="ARBA" id="ARBA00023098"/>
    </source>
</evidence>
<sequence>MKRYRFFKIILLVLVIIVVYSSYKIYSAKNNFNDIYKYSEIQIPMNGKIIWDNSTVKSISVKNNNGQPIKVYAFLSPDKKTILINPPVEGYTENNLYYITISTNIHMKNYKIGKDKVVKFKAKDENLPTPKKVKREPEYGDIIGTTDKYMGYTYDHYGVYVGNNRVIHYCSTDGKVANTKIQETSISPYFRENKFFVLDLGNSAKFSANQTVKRARSRLGEKSYDLLQNNCEHFSVWAKTGNAKSYQIDKLSSEEIAQVRLFMTMGINLQ</sequence>
<keyword evidence="1" id="KW-0808">Transferase</keyword>
<dbReference type="Gene3D" id="3.90.1720.10">
    <property type="entry name" value="endopeptidase domain like (from Nostoc punctiforme)"/>
    <property type="match status" value="1"/>
</dbReference>
<dbReference type="PANTHER" id="PTHR13943">
    <property type="entry name" value="HRAS-LIKE SUPPRESSOR - RELATED"/>
    <property type="match status" value="1"/>
</dbReference>
<accession>W6N3M6</accession>
<evidence type="ECO:0000256" key="2">
    <source>
        <dbReference type="ARBA" id="ARBA00022801"/>
    </source>
</evidence>
<proteinExistence type="predicted"/>
<dbReference type="GO" id="GO:0005737">
    <property type="term" value="C:cytoplasm"/>
    <property type="evidence" value="ECO:0007669"/>
    <property type="project" value="TreeGrafter"/>
</dbReference>
<dbReference type="GO" id="GO:0004623">
    <property type="term" value="F:phospholipase A2 activity"/>
    <property type="evidence" value="ECO:0007669"/>
    <property type="project" value="TreeGrafter"/>
</dbReference>
<dbReference type="InterPro" id="IPR051496">
    <property type="entry name" value="H-rev107_PLA/AT"/>
</dbReference>
<keyword evidence="6" id="KW-1185">Reference proteome</keyword>
<organism evidence="5 6">
    <name type="scientific">Clostridium tyrobutyricum DIVETGP</name>
    <dbReference type="NCBI Taxonomy" id="1408889"/>
    <lineage>
        <taxon>Bacteria</taxon>
        <taxon>Bacillati</taxon>
        <taxon>Bacillota</taxon>
        <taxon>Clostridia</taxon>
        <taxon>Eubacteriales</taxon>
        <taxon>Clostridiaceae</taxon>
        <taxon>Clostridium</taxon>
    </lineage>
</organism>
<dbReference type="GO" id="GO:0008970">
    <property type="term" value="F:phospholipase A1 activity"/>
    <property type="evidence" value="ECO:0007669"/>
    <property type="project" value="TreeGrafter"/>
</dbReference>
<evidence type="ECO:0000256" key="1">
    <source>
        <dbReference type="ARBA" id="ARBA00022679"/>
    </source>
</evidence>
<name>W6N3M6_CLOTY</name>
<evidence type="ECO:0000259" key="4">
    <source>
        <dbReference type="PROSITE" id="PS51934"/>
    </source>
</evidence>
<comment type="caution">
    <text evidence="5">The sequence shown here is derived from an EMBL/GenBank/DDBJ whole genome shotgun (WGS) entry which is preliminary data.</text>
</comment>
<keyword evidence="2" id="KW-0378">Hydrolase</keyword>
<dbReference type="Pfam" id="PF04970">
    <property type="entry name" value="LRAT"/>
    <property type="match status" value="1"/>
</dbReference>
<reference evidence="5 6" key="1">
    <citation type="journal article" date="2015" name="Genome Announc.">
        <title>Draft Genome Sequence of Clostridium tyrobutyricum Strain DIVETGP, Isolated from Cow's Milk for Grana Padano Production.</title>
        <authorList>
            <person name="Soggiu A."/>
            <person name="Piras C."/>
            <person name="Gaiarsa S."/>
            <person name="Sassera D."/>
            <person name="Roncada P."/>
            <person name="Bendixen E."/>
            <person name="Brasca M."/>
            <person name="Bonizzi L."/>
        </authorList>
    </citation>
    <scope>NUCLEOTIDE SEQUENCE [LARGE SCALE GENOMIC DNA]</scope>
    <source>
        <strain evidence="5 6">DIVETGP</strain>
    </source>
</reference>
<protein>
    <recommendedName>
        <fullName evidence="4">LRAT domain-containing protein</fullName>
    </recommendedName>
</protein>
<feature type="domain" description="LRAT" evidence="4">
    <location>
        <begin position="146"/>
        <end position="247"/>
    </location>
</feature>